<gene>
    <name evidence="2" type="ORF">L195_g020083</name>
</gene>
<evidence type="ECO:0000259" key="1">
    <source>
        <dbReference type="PROSITE" id="PS50878"/>
    </source>
</evidence>
<sequence length="997" mass="115155">MKILSWNCRGLSTPSAIPNLRNIAHGHQPDILFLSETLSKAQVMERVRVNLNFNSCLSVDVEGRSGGLSVMWKDTIKCRVLNYSRNFINLVVEEREEGEWRLTCYYGYPERGRRRQAWDLLRELRDMSESPWCIIGDFNDLLSQEDKRGNHPHPNWLCNGFRNAVSDCDLTDIHLEGYPYTWVKSRGTTSVIEERLDRAMANSAWLMKYPNVRLLNLLTSHSDHSPLLLQNSPMVTNVRTYSFRFENTWLKEEDVEEVVEDGWGRDRGVEITSRISRCADKLTGWGRRKRMRFKQEIKECSDEMERLRGSHDITISSRYKEVQEKHARLLVQEETYWRQRAKMHWLKEGDLNTKFFHMSASARQRRKKIEKIVNEANVEVKTQAEISKVALNYFDHLFKTNATNHEPVLSLMVPKVTQEDNDRLLAPITREELHEALFQMDPDKAPGPDGFNPAFYQHFWDFCSNDIFEAVKVWLERGYFPSSLNETNICLIPKCENPGSMKDMRPISLCNVLYKMVSKLLANRLKGCIEKCVSEEQSAFIEGRSILDNALIAIEVIHALKRKTRGMKGELALKIDISKAYDKVDWGFLRGMLERMGFASKWIHWMMLCVSSVNYSVLVNYEKVGPIYPGRGLRQGDPLSPYLFILVTEGLTALIKNSVARGDIHGVKVCRGAPMVSHLLFADDCFLFCRSNLDETRHLMRVLKTYEEAAGQEINLSKSEVFFSRNLSLAAQEDLSRIMGVRQVLGTGNYLGLPSMIGRKKRDVFAFIKDRLWKRINSWRGRALSRAGKEVMIKSVLQAIPSYVMSIYLLPDATINEIERMLNSFWWGGRASNQGIRWLAWDRMTIPKAFGGMGFRDLRAFNLAMIAKQAWNFMTKPHSLVARLYKARWIIGSGTNINVMKDPWLREKDGAWIQSPQVQGAYNITVNNLMLPNIKRWDKEKVETLFTDEVAKSILDIPLFDTVEEDKLIWIDNIHGQYSVKSGYNLMMNNTGKLHNT</sequence>
<dbReference type="STRING" id="57577.A0A2K3N1G0"/>
<evidence type="ECO:0000313" key="3">
    <source>
        <dbReference type="Proteomes" id="UP000236291"/>
    </source>
</evidence>
<reference evidence="2 3" key="2">
    <citation type="journal article" date="2017" name="Front. Plant Sci.">
        <title>Gene Classification and Mining of Molecular Markers Useful in Red Clover (Trifolium pratense) Breeding.</title>
        <authorList>
            <person name="Istvanek J."/>
            <person name="Dluhosova J."/>
            <person name="Dluhos P."/>
            <person name="Patkova L."/>
            <person name="Nedelnik J."/>
            <person name="Repkova J."/>
        </authorList>
    </citation>
    <scope>NUCLEOTIDE SEQUENCE [LARGE SCALE GENOMIC DNA]</scope>
    <source>
        <strain evidence="3">cv. Tatra</strain>
        <tissue evidence="2">Young leaves</tissue>
    </source>
</reference>
<proteinExistence type="predicted"/>
<dbReference type="CDD" id="cd01650">
    <property type="entry name" value="RT_nLTR_like"/>
    <property type="match status" value="1"/>
</dbReference>
<evidence type="ECO:0000313" key="2">
    <source>
        <dbReference type="EMBL" id="PNX96867.1"/>
    </source>
</evidence>
<dbReference type="InterPro" id="IPR043502">
    <property type="entry name" value="DNA/RNA_pol_sf"/>
</dbReference>
<dbReference type="Gene3D" id="3.60.10.10">
    <property type="entry name" value="Endonuclease/exonuclease/phosphatase"/>
    <property type="match status" value="1"/>
</dbReference>
<accession>A0A2K3N1G0</accession>
<dbReference type="InterPro" id="IPR005135">
    <property type="entry name" value="Endo/exonuclease/phosphatase"/>
</dbReference>
<organism evidence="2 3">
    <name type="scientific">Trifolium pratense</name>
    <name type="common">Red clover</name>
    <dbReference type="NCBI Taxonomy" id="57577"/>
    <lineage>
        <taxon>Eukaryota</taxon>
        <taxon>Viridiplantae</taxon>
        <taxon>Streptophyta</taxon>
        <taxon>Embryophyta</taxon>
        <taxon>Tracheophyta</taxon>
        <taxon>Spermatophyta</taxon>
        <taxon>Magnoliopsida</taxon>
        <taxon>eudicotyledons</taxon>
        <taxon>Gunneridae</taxon>
        <taxon>Pentapetalae</taxon>
        <taxon>rosids</taxon>
        <taxon>fabids</taxon>
        <taxon>Fabales</taxon>
        <taxon>Fabaceae</taxon>
        <taxon>Papilionoideae</taxon>
        <taxon>50 kb inversion clade</taxon>
        <taxon>NPAAA clade</taxon>
        <taxon>Hologalegina</taxon>
        <taxon>IRL clade</taxon>
        <taxon>Trifolieae</taxon>
        <taxon>Trifolium</taxon>
    </lineage>
</organism>
<dbReference type="SUPFAM" id="SSF56219">
    <property type="entry name" value="DNase I-like"/>
    <property type="match status" value="1"/>
</dbReference>
<dbReference type="Pfam" id="PF00078">
    <property type="entry name" value="RVT_1"/>
    <property type="match status" value="1"/>
</dbReference>
<dbReference type="AlphaFoldDB" id="A0A2K3N1G0"/>
<dbReference type="InterPro" id="IPR000477">
    <property type="entry name" value="RT_dom"/>
</dbReference>
<feature type="domain" description="Reverse transcriptase" evidence="1">
    <location>
        <begin position="473"/>
        <end position="743"/>
    </location>
</feature>
<dbReference type="PANTHER" id="PTHR46890">
    <property type="entry name" value="NON-LTR RETROLELEMENT REVERSE TRANSCRIPTASE-LIKE PROTEIN-RELATED"/>
    <property type="match status" value="1"/>
</dbReference>
<dbReference type="Proteomes" id="UP000236291">
    <property type="component" value="Unassembled WGS sequence"/>
</dbReference>
<dbReference type="EMBL" id="ASHM01014953">
    <property type="protein sequence ID" value="PNX96867.1"/>
    <property type="molecule type" value="Genomic_DNA"/>
</dbReference>
<name>A0A2K3N1G0_TRIPR</name>
<feature type="non-terminal residue" evidence="2">
    <location>
        <position position="997"/>
    </location>
</feature>
<dbReference type="InterPro" id="IPR052343">
    <property type="entry name" value="Retrotransposon-Effector_Assoc"/>
</dbReference>
<dbReference type="SUPFAM" id="SSF56672">
    <property type="entry name" value="DNA/RNA polymerases"/>
    <property type="match status" value="1"/>
</dbReference>
<dbReference type="PROSITE" id="PS50878">
    <property type="entry name" value="RT_POL"/>
    <property type="match status" value="1"/>
</dbReference>
<reference evidence="2 3" key="1">
    <citation type="journal article" date="2014" name="Am. J. Bot.">
        <title>Genome assembly and annotation for red clover (Trifolium pratense; Fabaceae).</title>
        <authorList>
            <person name="Istvanek J."/>
            <person name="Jaros M."/>
            <person name="Krenek A."/>
            <person name="Repkova J."/>
        </authorList>
    </citation>
    <scope>NUCLEOTIDE SEQUENCE [LARGE SCALE GENOMIC DNA]</scope>
    <source>
        <strain evidence="3">cv. Tatra</strain>
        <tissue evidence="2">Young leaves</tissue>
    </source>
</reference>
<protein>
    <submittedName>
        <fullName evidence="2">Ribonuclease H</fullName>
    </submittedName>
</protein>
<comment type="caution">
    <text evidence="2">The sequence shown here is derived from an EMBL/GenBank/DDBJ whole genome shotgun (WGS) entry which is preliminary data.</text>
</comment>
<dbReference type="PANTHER" id="PTHR46890:SF48">
    <property type="entry name" value="RNA-DIRECTED DNA POLYMERASE"/>
    <property type="match status" value="1"/>
</dbReference>
<dbReference type="GO" id="GO:0003824">
    <property type="term" value="F:catalytic activity"/>
    <property type="evidence" value="ECO:0007669"/>
    <property type="project" value="InterPro"/>
</dbReference>
<dbReference type="InterPro" id="IPR036691">
    <property type="entry name" value="Endo/exonu/phosph_ase_sf"/>
</dbReference>
<dbReference type="Pfam" id="PF03372">
    <property type="entry name" value="Exo_endo_phos"/>
    <property type="match status" value="1"/>
</dbReference>